<proteinExistence type="predicted"/>
<name>A0A165ES05_9BASI</name>
<dbReference type="InParanoid" id="A0A165ES05"/>
<evidence type="ECO:0000313" key="2">
    <source>
        <dbReference type="EMBL" id="KZT55412.1"/>
    </source>
</evidence>
<feature type="region of interest" description="Disordered" evidence="1">
    <location>
        <begin position="69"/>
        <end position="93"/>
    </location>
</feature>
<dbReference type="EMBL" id="KV423995">
    <property type="protein sequence ID" value="KZT55412.1"/>
    <property type="molecule type" value="Genomic_DNA"/>
</dbReference>
<feature type="compositionally biased region" description="Polar residues" evidence="1">
    <location>
        <begin position="301"/>
        <end position="311"/>
    </location>
</feature>
<dbReference type="OrthoDB" id="10557056at2759"/>
<accession>A0A165ES05</accession>
<keyword evidence="3" id="KW-1185">Reference proteome</keyword>
<dbReference type="AlphaFoldDB" id="A0A165ES05"/>
<dbReference type="Proteomes" id="UP000076842">
    <property type="component" value="Unassembled WGS sequence"/>
</dbReference>
<protein>
    <submittedName>
        <fullName evidence="2">Uncharacterized protein</fullName>
    </submittedName>
</protein>
<organism evidence="2 3">
    <name type="scientific">Calocera cornea HHB12733</name>
    <dbReference type="NCBI Taxonomy" id="1353952"/>
    <lineage>
        <taxon>Eukaryota</taxon>
        <taxon>Fungi</taxon>
        <taxon>Dikarya</taxon>
        <taxon>Basidiomycota</taxon>
        <taxon>Agaricomycotina</taxon>
        <taxon>Dacrymycetes</taxon>
        <taxon>Dacrymycetales</taxon>
        <taxon>Dacrymycetaceae</taxon>
        <taxon>Calocera</taxon>
    </lineage>
</organism>
<sequence length="478" mass="52414">MQLELTLRYSVQMTSHVRQSTDPNDTGSRCAGPLCVSLVFERSGTAAGAHTLDQRPTSAADTYVDELSVTGQTSDANDLSAKQPPTAGGRPADDAEAIQRVIVKDRPGWVSTHLEASAPTAEAVEQRDFNKPSSISLRDAASRDSVFRLRVDSEASTPIRFWDGPDADTASTAVSVYHSEAVEQRDFNKPSSISLRDAASRDSVFRLRVDSEASTPIRFWDGPDADTASTAVSAYHSEAVEQYDFNKPSNISLQVASPDDAVLRLWDNSEVSHPIRFWDGPDANTASTAASVRGPDAVEPNNLSKSHGQSSGERHYSPDERIASIHRRMEAAEERYRHITPDSAAEAAVIECRLACIEIMRRAVQLQEEQENPTAPPPYDPAWRHSANISDADAAASSTSAVAVPAGHTANAARAKPAEFEHDIRIYADHQALQQYREARRDDFKRYREAHGLTTIASRISSWWKNLYGGLTFDELKP</sequence>
<evidence type="ECO:0000313" key="3">
    <source>
        <dbReference type="Proteomes" id="UP000076842"/>
    </source>
</evidence>
<reference evidence="2 3" key="1">
    <citation type="journal article" date="2016" name="Mol. Biol. Evol.">
        <title>Comparative Genomics of Early-Diverging Mushroom-Forming Fungi Provides Insights into the Origins of Lignocellulose Decay Capabilities.</title>
        <authorList>
            <person name="Nagy L.G."/>
            <person name="Riley R."/>
            <person name="Tritt A."/>
            <person name="Adam C."/>
            <person name="Daum C."/>
            <person name="Floudas D."/>
            <person name="Sun H."/>
            <person name="Yadav J.S."/>
            <person name="Pangilinan J."/>
            <person name="Larsson K.H."/>
            <person name="Matsuura K."/>
            <person name="Barry K."/>
            <person name="Labutti K."/>
            <person name="Kuo R."/>
            <person name="Ohm R.A."/>
            <person name="Bhattacharya S.S."/>
            <person name="Shirouzu T."/>
            <person name="Yoshinaga Y."/>
            <person name="Martin F.M."/>
            <person name="Grigoriev I.V."/>
            <person name="Hibbett D.S."/>
        </authorList>
    </citation>
    <scope>NUCLEOTIDE SEQUENCE [LARGE SCALE GENOMIC DNA]</scope>
    <source>
        <strain evidence="2 3">HHB12733</strain>
    </source>
</reference>
<gene>
    <name evidence="2" type="ORF">CALCODRAFT_546083</name>
</gene>
<evidence type="ECO:0000256" key="1">
    <source>
        <dbReference type="SAM" id="MobiDB-lite"/>
    </source>
</evidence>
<feature type="region of interest" description="Disordered" evidence="1">
    <location>
        <begin position="278"/>
        <end position="319"/>
    </location>
</feature>